<comment type="caution">
    <text evidence="2">The sequence shown here is derived from an EMBL/GenBank/DDBJ whole genome shotgun (WGS) entry which is preliminary data.</text>
</comment>
<dbReference type="CDD" id="cd01427">
    <property type="entry name" value="HAD_like"/>
    <property type="match status" value="1"/>
</dbReference>
<proteinExistence type="predicted"/>
<dbReference type="EMBL" id="JADQBC010000119">
    <property type="protein sequence ID" value="MBR8829251.1"/>
    <property type="molecule type" value="Genomic_DNA"/>
</dbReference>
<dbReference type="GO" id="GO:0016787">
    <property type="term" value="F:hydrolase activity"/>
    <property type="evidence" value="ECO:0007669"/>
    <property type="project" value="UniProtKB-KW"/>
</dbReference>
<dbReference type="Proteomes" id="UP000767446">
    <property type="component" value="Unassembled WGS sequence"/>
</dbReference>
<dbReference type="SUPFAM" id="SSF56784">
    <property type="entry name" value="HAD-like"/>
    <property type="match status" value="1"/>
</dbReference>
<name>A0A941GXR1_9CHRO</name>
<dbReference type="InterPro" id="IPR036412">
    <property type="entry name" value="HAD-like_sf"/>
</dbReference>
<sequence length="332" mass="36972">MKRVYLAIALIFAVVIVSVNGLTSLATAQTPDPLPSWNEGTVKTAMIEFVESVTTKGSPNFVEVSQRIATFDNDGTLWPEQPLIQGMFVLEKIKQMAAADPTLKEKQPFQAALAGDLEYIKAAGEQAIMELVAAVHSNKTEAEFTTEAQAFFAQGVHPTLNLPYTQLAYQPMVELLEYLRANGFQTWICSGGGIDFIRIISEEMYAIESQQVIGSSVKKEFREQDGNWVMWRIPELNSFNDKEVKPVNIDLHIHQIPIFAAGNVRSGGDIAMLTYVGSNNLPSFQLLINHDDAEREFVYQEADNASLNAAQENAWQVVSMKNDWKNIFTGNF</sequence>
<dbReference type="AlphaFoldDB" id="A0A941GXR1"/>
<evidence type="ECO:0000313" key="2">
    <source>
        <dbReference type="EMBL" id="MBR8829251.1"/>
    </source>
</evidence>
<organism evidence="2 3">
    <name type="scientific">Gomphosphaeria aponina SAG 52.96 = DSM 107014</name>
    <dbReference type="NCBI Taxonomy" id="1521640"/>
    <lineage>
        <taxon>Bacteria</taxon>
        <taxon>Bacillati</taxon>
        <taxon>Cyanobacteriota</taxon>
        <taxon>Cyanophyceae</taxon>
        <taxon>Oscillatoriophycideae</taxon>
        <taxon>Chroococcales</taxon>
        <taxon>Gomphosphaeriaceae</taxon>
        <taxon>Gomphosphaeria</taxon>
    </lineage>
</organism>
<evidence type="ECO:0000256" key="1">
    <source>
        <dbReference type="SAM" id="SignalP"/>
    </source>
</evidence>
<reference evidence="2" key="1">
    <citation type="submission" date="2021-02" db="EMBL/GenBank/DDBJ databases">
        <title>Metagenome analyses of Stigonema ocellatum DSM 106950, Chlorogloea purpurea SAG 13.99 and Gomphosphaeria aponina DSM 107014.</title>
        <authorList>
            <person name="Marter P."/>
            <person name="Huang S."/>
        </authorList>
    </citation>
    <scope>NUCLEOTIDE SEQUENCE</scope>
    <source>
        <strain evidence="2">JP213</strain>
    </source>
</reference>
<dbReference type="Pfam" id="PF12710">
    <property type="entry name" value="HAD"/>
    <property type="match status" value="1"/>
</dbReference>
<keyword evidence="2" id="KW-0378">Hydrolase</keyword>
<feature type="chain" id="PRO_5037025832" evidence="1">
    <location>
        <begin position="29"/>
        <end position="332"/>
    </location>
</feature>
<accession>A0A941GXR1</accession>
<gene>
    <name evidence="2" type="ORF">DSM107014_15360</name>
</gene>
<feature type="signal peptide" evidence="1">
    <location>
        <begin position="1"/>
        <end position="28"/>
    </location>
</feature>
<evidence type="ECO:0000313" key="3">
    <source>
        <dbReference type="Proteomes" id="UP000767446"/>
    </source>
</evidence>
<protein>
    <submittedName>
        <fullName evidence="2">Haloacid dehalogenase-like hydrolase</fullName>
    </submittedName>
</protein>
<dbReference type="InterPro" id="IPR023214">
    <property type="entry name" value="HAD_sf"/>
</dbReference>
<keyword evidence="1" id="KW-0732">Signal</keyword>
<dbReference type="Gene3D" id="3.40.50.1000">
    <property type="entry name" value="HAD superfamily/HAD-like"/>
    <property type="match status" value="1"/>
</dbReference>